<sequence length="1450" mass="166352">MNIKTFSKQNPMLCFLVFALRVQVLTQIPKPQLNLSDLFKTKFKVDGRHFDSQIILRDIPPAFNTKDRLLCTQFMKYPDLEFYRNLNIHNRQIFLDTFPGSSFLSNFLRAKIAQTNLLAEYYITADKQFDANGNQFEKINLNDIPADISYYLLNTSFPLYVLSTDSDPKQLSSALKCSPPSKIMNFIFLAQMLVLSYAFVLLLSFILKQDEAKNRSKRFYSLTSEFIPFCYPKHNKNGLTITFKGKLMKPIIKGLNLVVPYEIAVSDQHFSDKIILHENENSPVSEFEAETNKAKLNTPMKIGKESINIIFRAPNNSLQNSEQIEKVDKLGNHRQYQNNERIQKLKYENFDFDPLMTEFCHMYLQSSLQSLLLSNSNASTIDFIRFILKTFDLCSLIFYKIANDKLDLLFQEVRDSNQKCHFTKEELLSFPKTALTEKSTIYLKDGYKYFISNVEFGNQCFMMIISLKDNVVHIMGIEDYFCRFCILSLAYKYFTTTQNCNELSCKNYLSMLQLSHAFTATEYFEDMTRLSAIGELEESDIVKSFNAEQKKKFNSDLMKLKKNGEAFSQQQYRVEIDNNVKWYSVTSRMSFDSYYDRNVIFVLFEEVTHLHKLESQIKETFQDLSLASKLLGLHKFSQKKDGTIQLSNSGLLKELGYSENASRNLMEYVSVEDRDRILHLKEAETCTLRLMNKTGEYQWWTVICTSAQPGKLKGFSFSVQELTELQSKVKSTRDCFEIGSSTNAFAFWAINLDPSEPPHSVFMTKKYEYLLKNTHPDFHDLLELDKLKNIEAPVTLEVQLRLDTMIKYIWFSLTLIPMGGRQLLCFAFNIDERKKTHDLLLQTQQLLELAFTYSDAKMWAFEDRYDSVITSDDDQMIMDWSTLQHNLAPEFHEKVKTAFKNALSGNDKLEIEVPFFFDSLHWLLMRGIRIDDHKLVGICIDTTAIKETSQELEKQKAAAEEASMAKSMFLANMSHEIRTPLNGICGLLEILSSSELTAEQTELTDCIQSSFMELLELLNDTLDLAKLESHKVIKLSVKFDASEVISSLQDSIFLRKKKPGFSFRMFMEANSPILYSGDPHCFVRIVTNILSNSTKNTEKGFIDIIIKDEDGLVVEVVDTGCGINEKRLQSIQEHFDHGEMMAVYENTCVGVGLSLVTEMIRFMKGSITVSSEIGVGTKFTFRVPFEPIYYPIAVSKKRNSVLKILISKIDSKVSELIENFAQFYGFTQIEKTDKEPIESGQSFNILFIDQDNLINEQIDSIPTTVKIGLLMSIEPKESSLPHNIEPFVKPLKPNLLRDFLVKVGFGRQVEKPAFCRSGSVQADLGHPIRVLAVDDNSTNQLVIKKMLKKLGCSFEVVSNGKEAVNIVQQEKFDLVLMDQFMPILDGPQATEEIRKIGGYLATLPIIAMTASILQEDEEKCRRAGMNAFICKPVTLKSLSKVLDQYCRHSL</sequence>
<dbReference type="RefSeq" id="XP_068362122.1">
    <property type="nucleotide sequence ID" value="XM_068502432.1"/>
</dbReference>
<dbReference type="EMBL" id="MLAK01000651">
    <property type="protein sequence ID" value="OHT08986.1"/>
    <property type="molecule type" value="Genomic_DNA"/>
</dbReference>
<feature type="transmembrane region" description="Helical" evidence="4">
    <location>
        <begin position="186"/>
        <end position="207"/>
    </location>
</feature>
<dbReference type="GO" id="GO:0000155">
    <property type="term" value="F:phosphorelay sensor kinase activity"/>
    <property type="evidence" value="ECO:0007669"/>
    <property type="project" value="InterPro"/>
</dbReference>
<reference evidence="8" key="1">
    <citation type="submission" date="2016-10" db="EMBL/GenBank/DDBJ databases">
        <authorList>
            <person name="Benchimol M."/>
            <person name="Almeida L.G."/>
            <person name="Vasconcelos A.T."/>
            <person name="Perreira-Neves A."/>
            <person name="Rosa I.A."/>
            <person name="Tasca T."/>
            <person name="Bogo M.R."/>
            <person name="de Souza W."/>
        </authorList>
    </citation>
    <scope>NUCLEOTIDE SEQUENCE [LARGE SCALE GENOMIC DNA]</scope>
    <source>
        <strain evidence="8">K</strain>
    </source>
</reference>
<keyword evidence="9" id="KW-1185">Reference proteome</keyword>
<dbReference type="PANTHER" id="PTHR45339">
    <property type="entry name" value="HYBRID SIGNAL TRANSDUCTION HISTIDINE KINASE J"/>
    <property type="match status" value="1"/>
</dbReference>
<dbReference type="SMART" id="SM00448">
    <property type="entry name" value="REC"/>
    <property type="match status" value="1"/>
</dbReference>
<evidence type="ECO:0000256" key="2">
    <source>
        <dbReference type="ARBA" id="ARBA00023012"/>
    </source>
</evidence>
<keyword evidence="4" id="KW-0812">Transmembrane</keyword>
<name>A0A1J4KDC8_9EUKA</name>
<proteinExistence type="predicted"/>
<dbReference type="VEuPathDB" id="TrichDB:TRFO_22221"/>
<dbReference type="SMART" id="SM00387">
    <property type="entry name" value="HATPase_c"/>
    <property type="match status" value="1"/>
</dbReference>
<dbReference type="GeneID" id="94837136"/>
<dbReference type="InterPro" id="IPR036890">
    <property type="entry name" value="HATPase_C_sf"/>
</dbReference>
<keyword evidence="4" id="KW-0472">Membrane</keyword>
<dbReference type="Proteomes" id="UP000179807">
    <property type="component" value="Unassembled WGS sequence"/>
</dbReference>
<dbReference type="SMART" id="SM00388">
    <property type="entry name" value="HisKA"/>
    <property type="match status" value="1"/>
</dbReference>
<dbReference type="Gene3D" id="3.40.50.2300">
    <property type="match status" value="1"/>
</dbReference>
<dbReference type="InterPro" id="IPR003661">
    <property type="entry name" value="HisK_dim/P_dom"/>
</dbReference>
<dbReference type="SUPFAM" id="SSF55874">
    <property type="entry name" value="ATPase domain of HSP90 chaperone/DNA topoisomerase II/histidine kinase"/>
    <property type="match status" value="1"/>
</dbReference>
<dbReference type="PROSITE" id="PS50110">
    <property type="entry name" value="RESPONSE_REGULATORY"/>
    <property type="match status" value="1"/>
</dbReference>
<dbReference type="InterPro" id="IPR004358">
    <property type="entry name" value="Sig_transdc_His_kin-like_C"/>
</dbReference>
<dbReference type="CDD" id="cd17546">
    <property type="entry name" value="REC_hyHK_CKI1_RcsC-like"/>
    <property type="match status" value="1"/>
</dbReference>
<dbReference type="PRINTS" id="PR00344">
    <property type="entry name" value="BCTRLSENSOR"/>
</dbReference>
<dbReference type="SUPFAM" id="SSF47384">
    <property type="entry name" value="Homodimeric domain of signal transducing histidine kinase"/>
    <property type="match status" value="1"/>
</dbReference>
<keyword evidence="4" id="KW-1133">Transmembrane helix</keyword>
<accession>A0A1J4KDC8</accession>
<evidence type="ECO:0000259" key="7">
    <source>
        <dbReference type="PROSITE" id="PS50110"/>
    </source>
</evidence>
<feature type="modified residue" description="4-aspartylphosphate" evidence="3">
    <location>
        <position position="1378"/>
    </location>
</feature>
<dbReference type="InterPro" id="IPR001789">
    <property type="entry name" value="Sig_transdc_resp-reg_receiver"/>
</dbReference>
<organism evidence="8 9">
    <name type="scientific">Tritrichomonas foetus</name>
    <dbReference type="NCBI Taxonomy" id="1144522"/>
    <lineage>
        <taxon>Eukaryota</taxon>
        <taxon>Metamonada</taxon>
        <taxon>Parabasalia</taxon>
        <taxon>Tritrichomonadida</taxon>
        <taxon>Tritrichomonadidae</taxon>
        <taxon>Tritrichomonas</taxon>
    </lineage>
</organism>
<keyword evidence="2" id="KW-0902">Two-component regulatory system</keyword>
<dbReference type="InterPro" id="IPR036097">
    <property type="entry name" value="HisK_dim/P_sf"/>
</dbReference>
<feature type="domain" description="Response regulatory" evidence="7">
    <location>
        <begin position="1329"/>
        <end position="1446"/>
    </location>
</feature>
<dbReference type="Pfam" id="PF00072">
    <property type="entry name" value="Response_reg"/>
    <property type="match status" value="1"/>
</dbReference>
<protein>
    <recommendedName>
        <fullName evidence="10">ATPase</fullName>
    </recommendedName>
</protein>
<comment type="caution">
    <text evidence="8">The sequence shown here is derived from an EMBL/GenBank/DDBJ whole genome shotgun (WGS) entry which is preliminary data.</text>
</comment>
<evidence type="ECO:0000313" key="8">
    <source>
        <dbReference type="EMBL" id="OHT08986.1"/>
    </source>
</evidence>
<evidence type="ECO:0000256" key="1">
    <source>
        <dbReference type="ARBA" id="ARBA00022553"/>
    </source>
</evidence>
<dbReference type="Gene3D" id="3.30.565.10">
    <property type="entry name" value="Histidine kinase-like ATPase, C-terminal domain"/>
    <property type="match status" value="1"/>
</dbReference>
<evidence type="ECO:0008006" key="10">
    <source>
        <dbReference type="Google" id="ProtNLM"/>
    </source>
</evidence>
<evidence type="ECO:0000256" key="5">
    <source>
        <dbReference type="SAM" id="SignalP"/>
    </source>
</evidence>
<keyword evidence="1 3" id="KW-0597">Phosphoprotein</keyword>
<dbReference type="Pfam" id="PF00512">
    <property type="entry name" value="HisKA"/>
    <property type="match status" value="1"/>
</dbReference>
<gene>
    <name evidence="8" type="ORF">TRFO_22221</name>
</gene>
<evidence type="ECO:0000313" key="9">
    <source>
        <dbReference type="Proteomes" id="UP000179807"/>
    </source>
</evidence>
<feature type="domain" description="Histidine kinase" evidence="6">
    <location>
        <begin position="972"/>
        <end position="1187"/>
    </location>
</feature>
<dbReference type="CDD" id="cd00082">
    <property type="entry name" value="HisKA"/>
    <property type="match status" value="1"/>
</dbReference>
<evidence type="ECO:0000256" key="3">
    <source>
        <dbReference type="PROSITE-ProRule" id="PRU00169"/>
    </source>
</evidence>
<dbReference type="InterPro" id="IPR003594">
    <property type="entry name" value="HATPase_dom"/>
</dbReference>
<dbReference type="SUPFAM" id="SSF52172">
    <property type="entry name" value="CheY-like"/>
    <property type="match status" value="1"/>
</dbReference>
<dbReference type="PROSITE" id="PS50109">
    <property type="entry name" value="HIS_KIN"/>
    <property type="match status" value="1"/>
</dbReference>
<dbReference type="Gene3D" id="1.10.287.130">
    <property type="match status" value="1"/>
</dbReference>
<dbReference type="InterPro" id="IPR005467">
    <property type="entry name" value="His_kinase_dom"/>
</dbReference>
<dbReference type="Pfam" id="PF02518">
    <property type="entry name" value="HATPase_c"/>
    <property type="match status" value="1"/>
</dbReference>
<evidence type="ECO:0000256" key="4">
    <source>
        <dbReference type="SAM" id="Phobius"/>
    </source>
</evidence>
<keyword evidence="5" id="KW-0732">Signal</keyword>
<feature type="chain" id="PRO_5013063025" description="ATPase" evidence="5">
    <location>
        <begin position="27"/>
        <end position="1450"/>
    </location>
</feature>
<evidence type="ECO:0000259" key="6">
    <source>
        <dbReference type="PROSITE" id="PS50109"/>
    </source>
</evidence>
<dbReference type="InterPro" id="IPR011006">
    <property type="entry name" value="CheY-like_superfamily"/>
</dbReference>
<feature type="signal peptide" evidence="5">
    <location>
        <begin position="1"/>
        <end position="26"/>
    </location>
</feature>
<dbReference type="PANTHER" id="PTHR45339:SF1">
    <property type="entry name" value="HYBRID SIGNAL TRANSDUCTION HISTIDINE KINASE J"/>
    <property type="match status" value="1"/>
</dbReference>
<dbReference type="OrthoDB" id="60033at2759"/>